<dbReference type="SFLD" id="SFLDF00027">
    <property type="entry name" value="p-type_atpase"/>
    <property type="match status" value="1"/>
</dbReference>
<evidence type="ECO:0000256" key="7">
    <source>
        <dbReference type="ARBA" id="ARBA00023136"/>
    </source>
</evidence>
<dbReference type="Proteomes" id="UP001320898">
    <property type="component" value="Unassembled WGS sequence"/>
</dbReference>
<dbReference type="InterPro" id="IPR044492">
    <property type="entry name" value="P_typ_ATPase_HD_dom"/>
</dbReference>
<evidence type="ECO:0000256" key="6">
    <source>
        <dbReference type="ARBA" id="ARBA00022989"/>
    </source>
</evidence>
<dbReference type="RefSeq" id="WP_261615427.1">
    <property type="nucleotide sequence ID" value="NZ_JALIDZ010000003.1"/>
</dbReference>
<evidence type="ECO:0000256" key="5">
    <source>
        <dbReference type="ARBA" id="ARBA00022967"/>
    </source>
</evidence>
<evidence type="ECO:0000256" key="11">
    <source>
        <dbReference type="SAM" id="MobiDB-lite"/>
    </source>
</evidence>
<keyword evidence="4 10" id="KW-0479">Metal-binding</keyword>
<dbReference type="InterPro" id="IPR036163">
    <property type="entry name" value="HMA_dom_sf"/>
</dbReference>
<gene>
    <name evidence="13" type="ORF">MUB46_08355</name>
</gene>
<evidence type="ECO:0000256" key="1">
    <source>
        <dbReference type="ARBA" id="ARBA00004370"/>
    </source>
</evidence>
<dbReference type="InterPro" id="IPR023214">
    <property type="entry name" value="HAD_sf"/>
</dbReference>
<comment type="caution">
    <text evidence="13">The sequence shown here is derived from an EMBL/GenBank/DDBJ whole genome shotgun (WGS) entry which is preliminary data.</text>
</comment>
<dbReference type="InterPro" id="IPR027256">
    <property type="entry name" value="P-typ_ATPase_IB"/>
</dbReference>
<dbReference type="GO" id="GO:0016463">
    <property type="term" value="F:P-type zinc transporter activity"/>
    <property type="evidence" value="ECO:0007669"/>
    <property type="project" value="UniProtKB-EC"/>
</dbReference>
<dbReference type="InterPro" id="IPR001757">
    <property type="entry name" value="P_typ_ATPase"/>
</dbReference>
<dbReference type="InterPro" id="IPR023299">
    <property type="entry name" value="ATPase_P-typ_cyto_dom_N"/>
</dbReference>
<comment type="similarity">
    <text evidence="2 10">Belongs to the cation transport ATPase (P-type) (TC 3.A.3) family. Type IB subfamily.</text>
</comment>
<evidence type="ECO:0000313" key="13">
    <source>
        <dbReference type="EMBL" id="MCT8971860.1"/>
    </source>
</evidence>
<dbReference type="InterPro" id="IPR018303">
    <property type="entry name" value="ATPase_P-typ_P_site"/>
</dbReference>
<dbReference type="SUPFAM" id="SSF81653">
    <property type="entry name" value="Calcium ATPase, transduction domain A"/>
    <property type="match status" value="1"/>
</dbReference>
<evidence type="ECO:0000256" key="2">
    <source>
        <dbReference type="ARBA" id="ARBA00006024"/>
    </source>
</evidence>
<feature type="compositionally biased region" description="Basic and acidic residues" evidence="11">
    <location>
        <begin position="1"/>
        <end position="19"/>
    </location>
</feature>
<feature type="transmembrane region" description="Helical" evidence="10">
    <location>
        <begin position="374"/>
        <end position="392"/>
    </location>
</feature>
<dbReference type="InterPro" id="IPR051014">
    <property type="entry name" value="Cation_Transport_ATPase_IB"/>
</dbReference>
<dbReference type="SUPFAM" id="SSF56784">
    <property type="entry name" value="HAD-like"/>
    <property type="match status" value="1"/>
</dbReference>
<dbReference type="NCBIfam" id="TIGR01494">
    <property type="entry name" value="ATPase_P-type"/>
    <property type="match status" value="1"/>
</dbReference>
<accession>A0AAW5QY02</accession>
<sequence>MEATTDHSDKAKAQGDKAKAQGGCCGGCGTPSPAIVSEGDIRPSPGRLAFKVSGLDCAEEVAILKREIGPLVGGGDKLAFDVLNGRMTVLDDATAADADAIRRAVARTGMTAEEWRPGRQASSTDERHRRQQMVFTGLSGLGVFAGLAIHLWHAGGFAQALSLFGGHGGQGMPLAEVLAFAFAIGFGARFVVPKAWFAAKSLRPDINLLMVIAVAGAIALDDWFEAATVAFLFALSLALESWSVGRARRAISALLDLAPPTARIRKDDGTETDVPAGDVAVGSVFIVRPGERLPLDGRILAGSSSVNQAPITGESVPVEKDVDADVFAGTINGDGVLEVVSTKAAGDTTLARIIRMVEDAHSKRSRAEQWVERFARVYTPAVIVLAILVAVVPPLAFGAAWPDWFYRALVLLVIACPCALVISTPVSIVAALAASARNGVLVKGGVFIELPARLKALAFDKTGTITQGDPVVVAVLPLNDHTEDELLERAAALEAHSGHPLARAIMRRAAERGIEPAPATQVQVEKGKGLTGVFNGEPYWLGSFRYLAERGHESADVRREIEALERDGKTVVAIGNARHVCGLVAIADTVRPDAAAALDALRAGGVAHLVMLTGDNRITAEAIAREVGIGEVRAELLPEDKVAAVEALVERHGVVAMVGDGVNDAPAMARASFGVAMGAAGSDAAIETADIALMTDDLSKLPWLVRHSKHTLAVIRQNIGFSLAIKVVFVVLTFSGFATLWGAIAADVGASLLVVANALRLLRPSASPVPSSSAITGTAAPKVDGLGLEH</sequence>
<dbReference type="PRINTS" id="PR00941">
    <property type="entry name" value="CDATPASE"/>
</dbReference>
<dbReference type="InterPro" id="IPR059000">
    <property type="entry name" value="ATPase_P-type_domA"/>
</dbReference>
<feature type="domain" description="P-type ATPase A" evidence="12">
    <location>
        <begin position="257"/>
        <end position="358"/>
    </location>
</feature>
<organism evidence="13 14">
    <name type="scientific">Microbaculum marinisediminis</name>
    <dbReference type="NCBI Taxonomy" id="2931392"/>
    <lineage>
        <taxon>Bacteria</taxon>
        <taxon>Pseudomonadati</taxon>
        <taxon>Pseudomonadota</taxon>
        <taxon>Alphaproteobacteria</taxon>
        <taxon>Hyphomicrobiales</taxon>
        <taxon>Tepidamorphaceae</taxon>
        <taxon>Microbaculum</taxon>
    </lineage>
</organism>
<evidence type="ECO:0000256" key="10">
    <source>
        <dbReference type="RuleBase" id="RU362081"/>
    </source>
</evidence>
<dbReference type="InterPro" id="IPR036412">
    <property type="entry name" value="HAD-like_sf"/>
</dbReference>
<keyword evidence="6 10" id="KW-1133">Transmembrane helix</keyword>
<dbReference type="GO" id="GO:0005886">
    <property type="term" value="C:plasma membrane"/>
    <property type="evidence" value="ECO:0007669"/>
    <property type="project" value="UniProtKB-SubCell"/>
</dbReference>
<feature type="transmembrane region" description="Helical" evidence="10">
    <location>
        <begin position="133"/>
        <end position="152"/>
    </location>
</feature>
<keyword evidence="5" id="KW-1278">Translocase</keyword>
<feature type="transmembrane region" description="Helical" evidence="10">
    <location>
        <begin position="404"/>
        <end position="433"/>
    </location>
</feature>
<dbReference type="Pfam" id="PF00122">
    <property type="entry name" value="E1-E2_ATPase"/>
    <property type="match status" value="1"/>
</dbReference>
<feature type="transmembrane region" description="Helical" evidence="10">
    <location>
        <begin position="226"/>
        <end position="245"/>
    </location>
</feature>
<evidence type="ECO:0000256" key="9">
    <source>
        <dbReference type="ARBA" id="ARBA00047308"/>
    </source>
</evidence>
<protein>
    <recommendedName>
        <fullName evidence="8">P-type Zn(2+) transporter</fullName>
        <ecNumber evidence="8">7.2.2.12</ecNumber>
    </recommendedName>
</protein>
<keyword evidence="7 10" id="KW-0472">Membrane</keyword>
<feature type="region of interest" description="Disordered" evidence="11">
    <location>
        <begin position="1"/>
        <end position="22"/>
    </location>
</feature>
<keyword evidence="10" id="KW-0547">Nucleotide-binding</keyword>
<name>A0AAW5QY02_9HYPH</name>
<evidence type="ECO:0000256" key="4">
    <source>
        <dbReference type="ARBA" id="ARBA00022723"/>
    </source>
</evidence>
<dbReference type="SFLD" id="SFLDS00003">
    <property type="entry name" value="Haloacid_Dehalogenase"/>
    <property type="match status" value="1"/>
</dbReference>
<dbReference type="EMBL" id="JALIDZ010000003">
    <property type="protein sequence ID" value="MCT8971860.1"/>
    <property type="molecule type" value="Genomic_DNA"/>
</dbReference>
<dbReference type="Pfam" id="PF00702">
    <property type="entry name" value="Hydrolase"/>
    <property type="match status" value="1"/>
</dbReference>
<dbReference type="AlphaFoldDB" id="A0AAW5QY02"/>
<feature type="transmembrane region" description="Helical" evidence="10">
    <location>
        <begin position="719"/>
        <end position="738"/>
    </location>
</feature>
<proteinExistence type="inferred from homology"/>
<evidence type="ECO:0000256" key="3">
    <source>
        <dbReference type="ARBA" id="ARBA00022692"/>
    </source>
</evidence>
<dbReference type="GO" id="GO:0016887">
    <property type="term" value="F:ATP hydrolysis activity"/>
    <property type="evidence" value="ECO:0007669"/>
    <property type="project" value="InterPro"/>
</dbReference>
<dbReference type="Gene3D" id="2.70.150.10">
    <property type="entry name" value="Calcium-transporting ATPase, cytoplasmic transduction domain A"/>
    <property type="match status" value="1"/>
</dbReference>
<dbReference type="InterPro" id="IPR023298">
    <property type="entry name" value="ATPase_P-typ_TM_dom_sf"/>
</dbReference>
<feature type="transmembrane region" description="Helical" evidence="10">
    <location>
        <begin position="204"/>
        <end position="220"/>
    </location>
</feature>
<keyword evidence="14" id="KW-1185">Reference proteome</keyword>
<dbReference type="EC" id="7.2.2.12" evidence="8"/>
<dbReference type="GO" id="GO:0005524">
    <property type="term" value="F:ATP binding"/>
    <property type="evidence" value="ECO:0007669"/>
    <property type="project" value="UniProtKB-UniRule"/>
</dbReference>
<dbReference type="NCBIfam" id="TIGR01525">
    <property type="entry name" value="ATPase-IB_hvy"/>
    <property type="match status" value="1"/>
</dbReference>
<comment type="subcellular location">
    <subcellularLocation>
        <location evidence="10">Cell membrane</location>
    </subcellularLocation>
    <subcellularLocation>
        <location evidence="1">Membrane</location>
    </subcellularLocation>
</comment>
<dbReference type="Gene3D" id="3.40.1110.10">
    <property type="entry name" value="Calcium-transporting ATPase, cytoplasmic domain N"/>
    <property type="match status" value="1"/>
</dbReference>
<evidence type="ECO:0000256" key="8">
    <source>
        <dbReference type="ARBA" id="ARBA00039097"/>
    </source>
</evidence>
<dbReference type="PROSITE" id="PS00154">
    <property type="entry name" value="ATPASE_E1_E2"/>
    <property type="match status" value="1"/>
</dbReference>
<evidence type="ECO:0000313" key="14">
    <source>
        <dbReference type="Proteomes" id="UP001320898"/>
    </source>
</evidence>
<keyword evidence="3 10" id="KW-0812">Transmembrane</keyword>
<dbReference type="GO" id="GO:0046872">
    <property type="term" value="F:metal ion binding"/>
    <property type="evidence" value="ECO:0007669"/>
    <property type="project" value="UniProtKB-KW"/>
</dbReference>
<dbReference type="Gene3D" id="3.40.50.1000">
    <property type="entry name" value="HAD superfamily/HAD-like"/>
    <property type="match status" value="1"/>
</dbReference>
<dbReference type="SUPFAM" id="SSF81665">
    <property type="entry name" value="Calcium ATPase, transmembrane domain M"/>
    <property type="match status" value="1"/>
</dbReference>
<evidence type="ECO:0000259" key="12">
    <source>
        <dbReference type="Pfam" id="PF00122"/>
    </source>
</evidence>
<comment type="catalytic activity">
    <reaction evidence="9">
        <text>Zn(2+)(in) + ATP + H2O = Zn(2+)(out) + ADP + phosphate + H(+)</text>
        <dbReference type="Rhea" id="RHEA:20621"/>
        <dbReference type="ChEBI" id="CHEBI:15377"/>
        <dbReference type="ChEBI" id="CHEBI:15378"/>
        <dbReference type="ChEBI" id="CHEBI:29105"/>
        <dbReference type="ChEBI" id="CHEBI:30616"/>
        <dbReference type="ChEBI" id="CHEBI:43474"/>
        <dbReference type="ChEBI" id="CHEBI:456216"/>
        <dbReference type="EC" id="7.2.2.12"/>
    </reaction>
</comment>
<dbReference type="SFLD" id="SFLDG00002">
    <property type="entry name" value="C1.7:_P-type_atpase_like"/>
    <property type="match status" value="1"/>
</dbReference>
<dbReference type="FunFam" id="2.70.150.10:FF:000002">
    <property type="entry name" value="Copper-transporting ATPase 1, putative"/>
    <property type="match status" value="1"/>
</dbReference>
<keyword evidence="10" id="KW-1003">Cell membrane</keyword>
<dbReference type="PRINTS" id="PR00119">
    <property type="entry name" value="CATATPASE"/>
</dbReference>
<dbReference type="InterPro" id="IPR008250">
    <property type="entry name" value="ATPase_P-typ_transduc_dom_A_sf"/>
</dbReference>
<dbReference type="SUPFAM" id="SSF55008">
    <property type="entry name" value="HMA, heavy metal-associated domain"/>
    <property type="match status" value="1"/>
</dbReference>
<keyword evidence="10" id="KW-0067">ATP-binding</keyword>
<feature type="transmembrane region" description="Helical" evidence="10">
    <location>
        <begin position="172"/>
        <end position="192"/>
    </location>
</feature>
<dbReference type="PANTHER" id="PTHR48085:SF5">
    <property type="entry name" value="CADMIUM_ZINC-TRANSPORTING ATPASE HMA4-RELATED"/>
    <property type="match status" value="1"/>
</dbReference>
<dbReference type="PANTHER" id="PTHR48085">
    <property type="entry name" value="CADMIUM/ZINC-TRANSPORTING ATPASE HMA2-RELATED"/>
    <property type="match status" value="1"/>
</dbReference>
<reference evidence="13 14" key="1">
    <citation type="submission" date="2022-04" db="EMBL/GenBank/DDBJ databases">
        <authorList>
            <person name="Ye Y.-Q."/>
            <person name="Du Z.-J."/>
        </authorList>
    </citation>
    <scope>NUCLEOTIDE SEQUENCE [LARGE SCALE GENOMIC DNA]</scope>
    <source>
        <strain evidence="13 14">A6E488</strain>
    </source>
</reference>